<evidence type="ECO:0000313" key="3">
    <source>
        <dbReference type="EMBL" id="KAI3935330.1"/>
    </source>
</evidence>
<gene>
    <name evidence="3" type="ORF">MKW98_027150</name>
</gene>
<feature type="compositionally biased region" description="Basic and acidic residues" evidence="2">
    <location>
        <begin position="312"/>
        <end position="325"/>
    </location>
</feature>
<protein>
    <recommendedName>
        <fullName evidence="5">Gem-associated protein 2</fullName>
    </recommendedName>
</protein>
<feature type="compositionally biased region" description="Basic residues" evidence="2">
    <location>
        <begin position="352"/>
        <end position="363"/>
    </location>
</feature>
<dbReference type="Pfam" id="PF04938">
    <property type="entry name" value="SIP1"/>
    <property type="match status" value="1"/>
</dbReference>
<evidence type="ECO:0000313" key="4">
    <source>
        <dbReference type="Proteomes" id="UP001202328"/>
    </source>
</evidence>
<evidence type="ECO:0008006" key="5">
    <source>
        <dbReference type="Google" id="ProtNLM"/>
    </source>
</evidence>
<dbReference type="EMBL" id="JAJJMB010006269">
    <property type="protein sequence ID" value="KAI3935330.1"/>
    <property type="molecule type" value="Genomic_DNA"/>
</dbReference>
<evidence type="ECO:0000256" key="2">
    <source>
        <dbReference type="SAM" id="MobiDB-lite"/>
    </source>
</evidence>
<organism evidence="3 4">
    <name type="scientific">Papaver atlanticum</name>
    <dbReference type="NCBI Taxonomy" id="357466"/>
    <lineage>
        <taxon>Eukaryota</taxon>
        <taxon>Viridiplantae</taxon>
        <taxon>Streptophyta</taxon>
        <taxon>Embryophyta</taxon>
        <taxon>Tracheophyta</taxon>
        <taxon>Spermatophyta</taxon>
        <taxon>Magnoliopsida</taxon>
        <taxon>Ranunculales</taxon>
        <taxon>Papaveraceae</taxon>
        <taxon>Papaveroideae</taxon>
        <taxon>Papaver</taxon>
    </lineage>
</organism>
<dbReference type="Gene3D" id="1.20.58.1070">
    <property type="match status" value="1"/>
</dbReference>
<dbReference type="PANTHER" id="PTHR12794">
    <property type="entry name" value="GEMIN2"/>
    <property type="match status" value="1"/>
</dbReference>
<comment type="similarity">
    <text evidence="1">Belongs to the gemin-2 family.</text>
</comment>
<reference evidence="3" key="1">
    <citation type="submission" date="2022-04" db="EMBL/GenBank/DDBJ databases">
        <title>A functionally conserved STORR gene fusion in Papaver species that diverged 16.8 million years ago.</title>
        <authorList>
            <person name="Catania T."/>
        </authorList>
    </citation>
    <scope>NUCLEOTIDE SEQUENCE</scope>
    <source>
        <strain evidence="3">S-188037</strain>
    </source>
</reference>
<comment type="caution">
    <text evidence="3">The sequence shown here is derived from an EMBL/GenBank/DDBJ whole genome shotgun (WGS) entry which is preliminary data.</text>
</comment>
<feature type="compositionally biased region" description="Basic residues" evidence="2">
    <location>
        <begin position="326"/>
        <end position="336"/>
    </location>
</feature>
<evidence type="ECO:0000256" key="1">
    <source>
        <dbReference type="ARBA" id="ARBA00025758"/>
    </source>
</evidence>
<dbReference type="PANTHER" id="PTHR12794:SF0">
    <property type="entry name" value="GEM-ASSOCIATED PROTEIN 2"/>
    <property type="match status" value="1"/>
</dbReference>
<dbReference type="GO" id="GO:0000387">
    <property type="term" value="P:spliceosomal snRNP assembly"/>
    <property type="evidence" value="ECO:0007669"/>
    <property type="project" value="InterPro"/>
</dbReference>
<name>A0AAD4T3N0_9MAGN</name>
<dbReference type="GO" id="GO:0032797">
    <property type="term" value="C:SMN complex"/>
    <property type="evidence" value="ECO:0007669"/>
    <property type="project" value="TreeGrafter"/>
</dbReference>
<dbReference type="AlphaFoldDB" id="A0AAD4T3N0"/>
<sequence>MSKEFVSEIQFPIERQTVMDSNVSSSIEIKEKVMDSKENQNQEQKGVEITVVDKEVVKEDEVLSRGFEAKPNSEEEKKGNQEIFEKGLMEDSVNDSAKEVCCQVEDSMPIMSQFVNSTPDMDSETSFECQDSKISMNEGREEVCQVQDGITDDDRMIFVIDGPDFVVPDCCEKKASDEMMNGSDESDCGVWVESLASGSKEMVVETGTDIVNGMGSIAMGKKRAGGCSEEVVIQKKCSRRKYTETNLKKNVLSMFAEAKNVCENKSDGSKRRYTRNEMEELRFENPDQQRQIWREIYTGLGPITAKELNCPAEDRQKSNANMEKRQQRRRKPKQHNQHPQQSQEHHQYQQQHQKHPQKPHQHQCHQQAGVNLENASILGITGCSQIMELNMEECSLGEQYSQIMDNTFVVCDGHDDRSTYYANEESDDEYDSIKRPAFYVEGDPDFDSGPPEDGLEYLRRVRFEAAKIPNVKVVKVDKSKLDKEQTKYMPEIPDIAKCPTHLQPSKEWEDAFLADFSELRQALPHLEGLKTFQPMSVADVDDASRCSHDPTVSVILGMDDVARVLMLKRCINSFETKSSLCRNDCAWLFALLVAVGVPLNADTAASVRSLLRKCASLRAGKLEAGEDDDEVVMLNMLATICGRFFGQLD</sequence>
<keyword evidence="4" id="KW-1185">Reference proteome</keyword>
<dbReference type="GO" id="GO:0005634">
    <property type="term" value="C:nucleus"/>
    <property type="evidence" value="ECO:0007669"/>
    <property type="project" value="TreeGrafter"/>
</dbReference>
<proteinExistence type="inferred from homology"/>
<dbReference type="Proteomes" id="UP001202328">
    <property type="component" value="Unassembled WGS sequence"/>
</dbReference>
<dbReference type="InterPro" id="IPR035426">
    <property type="entry name" value="Gemin2/Brr1"/>
</dbReference>
<accession>A0AAD4T3N0</accession>
<feature type="region of interest" description="Disordered" evidence="2">
    <location>
        <begin position="307"/>
        <end position="366"/>
    </location>
</feature>